<evidence type="ECO:0000313" key="2">
    <source>
        <dbReference type="Proteomes" id="UP000225448"/>
    </source>
</evidence>
<reference evidence="1 2" key="1">
    <citation type="submission" date="2017-05" db="EMBL/GenBank/DDBJ databases">
        <authorList>
            <person name="Song R."/>
            <person name="Chenine A.L."/>
            <person name="Ruprecht R.M."/>
        </authorList>
    </citation>
    <scope>NUCLEOTIDE SEQUENCE [LARGE SCALE GENOMIC DNA]</scope>
</reference>
<name>A0A1Y0SWP1_9CAUD</name>
<organism evidence="1 2">
    <name type="scientific">Pseudomonas phage Phabio</name>
    <dbReference type="NCBI Taxonomy" id="2006668"/>
    <lineage>
        <taxon>Viruses</taxon>
        <taxon>Duplodnaviria</taxon>
        <taxon>Heunggongvirae</taxon>
        <taxon>Uroviricota</taxon>
        <taxon>Caudoviricetes</taxon>
        <taxon>Chimalliviridae</taxon>
        <taxon>Phabiovirus</taxon>
        <taxon>Phabiovirus phabio</taxon>
    </lineage>
</organism>
<evidence type="ECO:0000313" key="1">
    <source>
        <dbReference type="EMBL" id="ARV77004.1"/>
    </source>
</evidence>
<gene>
    <name evidence="1" type="ORF">PHABIO_373</name>
</gene>
<sequence length="96" mass="10463">MSVDTFISAVKDKRNEARELYEKELVAAFDEGGKPDWHGIAARAIDHAVAGVLDVVEEQYESIVAGAALDSEGEEVDVSLTVMAELSTLYFEEISN</sequence>
<keyword evidence="2" id="KW-1185">Reference proteome</keyword>
<dbReference type="EMBL" id="MF042360">
    <property type="protein sequence ID" value="ARV77004.1"/>
    <property type="molecule type" value="Genomic_DNA"/>
</dbReference>
<protein>
    <submittedName>
        <fullName evidence="1">Uncharacterized protein</fullName>
    </submittedName>
</protein>
<proteinExistence type="predicted"/>
<dbReference type="Proteomes" id="UP000225448">
    <property type="component" value="Segment"/>
</dbReference>
<accession>A0A1Y0SWP1</accession>